<feature type="domain" description="Ppx/GppA phosphatase N-terminal" evidence="1">
    <location>
        <begin position="38"/>
        <end position="338"/>
    </location>
</feature>
<reference evidence="2 3" key="1">
    <citation type="submission" date="2019-03" db="EMBL/GenBank/DDBJ databases">
        <title>Genomic Encyclopedia of Type Strains, Phase III (KMG-III): the genomes of soil and plant-associated and newly described type strains.</title>
        <authorList>
            <person name="Whitman W."/>
        </authorList>
    </citation>
    <scope>NUCLEOTIDE SEQUENCE [LARGE SCALE GENOMIC DNA]</scope>
    <source>
        <strain evidence="2 3">CGMCC 1.7660</strain>
    </source>
</reference>
<evidence type="ECO:0000313" key="3">
    <source>
        <dbReference type="Proteomes" id="UP000295783"/>
    </source>
</evidence>
<dbReference type="GO" id="GO:0016462">
    <property type="term" value="F:pyrophosphatase activity"/>
    <property type="evidence" value="ECO:0007669"/>
    <property type="project" value="TreeGrafter"/>
</dbReference>
<name>A0A4R6WUK3_9PROT</name>
<dbReference type="Pfam" id="PF02541">
    <property type="entry name" value="Ppx-GppA"/>
    <property type="match status" value="1"/>
</dbReference>
<organism evidence="2 3">
    <name type="scientific">Dongia mobilis</name>
    <dbReference type="NCBI Taxonomy" id="578943"/>
    <lineage>
        <taxon>Bacteria</taxon>
        <taxon>Pseudomonadati</taxon>
        <taxon>Pseudomonadota</taxon>
        <taxon>Alphaproteobacteria</taxon>
        <taxon>Rhodospirillales</taxon>
        <taxon>Dongiaceae</taxon>
        <taxon>Dongia</taxon>
    </lineage>
</organism>
<dbReference type="PANTHER" id="PTHR30005">
    <property type="entry name" value="EXOPOLYPHOSPHATASE"/>
    <property type="match status" value="1"/>
</dbReference>
<dbReference type="SUPFAM" id="SSF53067">
    <property type="entry name" value="Actin-like ATPase domain"/>
    <property type="match status" value="2"/>
</dbReference>
<evidence type="ECO:0000259" key="1">
    <source>
        <dbReference type="Pfam" id="PF02541"/>
    </source>
</evidence>
<sequence length="373" mass="39809">MNGGLSGSPAAALWRMRAARPGQVMAALDLGTNNCRLLIARQGNGSYQVIDAFSRIVRLGEGVSQSGRLSDDAMDRTIEALKICAAKMERRGVTLARAVATEACRRAANCGGFVGRAQDEAGIALDIITSGEEAELAFRGCTPLLDRDTPFAIIFDIGGGSTELGWLRLGAQRQPEIIAWHSMPYGVVSLTEEFGAEATGGEAPLTFYRRMVDKVVHELEPFRRAIGAGRHIGEGKVQMLGTSGTVTTLSGIQLGLPRYDRNVVDGSFLRFGDVERISHDLATRDCRGRAQLPCIGIERADLVLSGCAILSAVCRLWPVGRLRVADRGVREGILMSLMTGTAPDNVYLDAAAPMAAPAATTAPGRQLQAAEDR</sequence>
<dbReference type="InterPro" id="IPR003695">
    <property type="entry name" value="Ppx_GppA_N"/>
</dbReference>
<dbReference type="Proteomes" id="UP000295783">
    <property type="component" value="Unassembled WGS sequence"/>
</dbReference>
<protein>
    <submittedName>
        <fullName evidence="2">Exopolyphosphatase/guanosine-5'-triphosphate, 3'-diphosphate pyrophosphatase</fullName>
    </submittedName>
</protein>
<proteinExistence type="predicted"/>
<dbReference type="InterPro" id="IPR043129">
    <property type="entry name" value="ATPase_NBD"/>
</dbReference>
<gene>
    <name evidence="2" type="ORF">A8950_1639</name>
</gene>
<dbReference type="EMBL" id="SNYW01000007">
    <property type="protein sequence ID" value="TDQ83353.1"/>
    <property type="molecule type" value="Genomic_DNA"/>
</dbReference>
<dbReference type="InterPro" id="IPR050273">
    <property type="entry name" value="GppA/Ppx_hydrolase"/>
</dbReference>
<dbReference type="CDD" id="cd24054">
    <property type="entry name" value="ASKHA_NBD_AaPPX-GppA_MtPPX2-like"/>
    <property type="match status" value="1"/>
</dbReference>
<accession>A0A4R6WUK3</accession>
<dbReference type="Gene3D" id="3.30.420.150">
    <property type="entry name" value="Exopolyphosphatase. Domain 2"/>
    <property type="match status" value="1"/>
</dbReference>
<dbReference type="PANTHER" id="PTHR30005:SF0">
    <property type="entry name" value="RETROGRADE REGULATION PROTEIN 2"/>
    <property type="match status" value="1"/>
</dbReference>
<keyword evidence="3" id="KW-1185">Reference proteome</keyword>
<evidence type="ECO:0000313" key="2">
    <source>
        <dbReference type="EMBL" id="TDQ83353.1"/>
    </source>
</evidence>
<dbReference type="AlphaFoldDB" id="A0A4R6WUK3"/>
<dbReference type="Gene3D" id="3.30.420.40">
    <property type="match status" value="1"/>
</dbReference>
<comment type="caution">
    <text evidence="2">The sequence shown here is derived from an EMBL/GenBank/DDBJ whole genome shotgun (WGS) entry which is preliminary data.</text>
</comment>